<keyword evidence="1" id="KW-0812">Transmembrane</keyword>
<protein>
    <submittedName>
        <fullName evidence="2">Uncharacterized protein</fullName>
    </submittedName>
</protein>
<dbReference type="InterPro" id="IPR045428">
    <property type="entry name" value="EACC1"/>
</dbReference>
<accession>A0ABM7LJP9</accession>
<keyword evidence="1" id="KW-1133">Transmembrane helix</keyword>
<feature type="transmembrane region" description="Helical" evidence="1">
    <location>
        <begin position="48"/>
        <end position="70"/>
    </location>
</feature>
<keyword evidence="3" id="KW-1185">Reference proteome</keyword>
<reference evidence="2 3" key="1">
    <citation type="submission" date="2020-08" db="EMBL/GenBank/DDBJ databases">
        <title>Whole genome shotgun sequence of Actinoplanes ianthinogenes NBRC 13996.</title>
        <authorList>
            <person name="Komaki H."/>
            <person name="Tamura T."/>
        </authorList>
    </citation>
    <scope>NUCLEOTIDE SEQUENCE [LARGE SCALE GENOMIC DNA]</scope>
    <source>
        <strain evidence="2 3">NBRC 13996</strain>
    </source>
</reference>
<dbReference type="Proteomes" id="UP000676967">
    <property type="component" value="Chromosome"/>
</dbReference>
<dbReference type="Pfam" id="PF19953">
    <property type="entry name" value="EACC1"/>
    <property type="match status" value="1"/>
</dbReference>
<evidence type="ECO:0000313" key="3">
    <source>
        <dbReference type="Proteomes" id="UP000676967"/>
    </source>
</evidence>
<organism evidence="2 3">
    <name type="scientific">Actinoplanes ianthinogenes</name>
    <dbReference type="NCBI Taxonomy" id="122358"/>
    <lineage>
        <taxon>Bacteria</taxon>
        <taxon>Bacillati</taxon>
        <taxon>Actinomycetota</taxon>
        <taxon>Actinomycetes</taxon>
        <taxon>Micromonosporales</taxon>
        <taxon>Micromonosporaceae</taxon>
        <taxon>Actinoplanes</taxon>
    </lineage>
</organism>
<evidence type="ECO:0000313" key="2">
    <source>
        <dbReference type="EMBL" id="BCJ39487.1"/>
    </source>
</evidence>
<proteinExistence type="predicted"/>
<evidence type="ECO:0000256" key="1">
    <source>
        <dbReference type="SAM" id="Phobius"/>
    </source>
</evidence>
<dbReference type="EMBL" id="AP023356">
    <property type="protein sequence ID" value="BCJ39487.1"/>
    <property type="molecule type" value="Genomic_DNA"/>
</dbReference>
<keyword evidence="1" id="KW-0472">Membrane</keyword>
<name>A0ABM7LJP9_9ACTN</name>
<gene>
    <name evidence="2" type="ORF">Aiant_01440</name>
</gene>
<sequence>MEIVGGQGGAQELQSLLDWLDHEPALRGRVEPMLRVVPSGELGGLMDAVQVAVGGGGAVAVLASALRAWFAQPRGADLRVKITRKGGRTVEVDAKRVRDVEALLRGILADDEDGAGGPP</sequence>